<accession>B3RTN4</accession>
<evidence type="ECO:0000256" key="5">
    <source>
        <dbReference type="SAM" id="Phobius"/>
    </source>
</evidence>
<sequence length="192" mass="22155">CRVIAIVLHFFLLSMFSWMLMEGFHLYLQIISVFNTSSKLKLYYIFGWGTPAVITITAAGMRFSSYGKNKICWLSVYDGLIWTFVGPVLFVISINIIVLISVVRITYNKSKFQLTQKRRNELRRVRVASKATFILLPILGITWLFGIISVDDHSVVLSYLFVIFNGLQGFLFFIFHCILNSEVQQSDYINLL</sequence>
<feature type="transmembrane region" description="Helical" evidence="5">
    <location>
        <begin position="6"/>
        <end position="30"/>
    </location>
</feature>
<evidence type="ECO:0000256" key="1">
    <source>
        <dbReference type="ARBA" id="ARBA00004141"/>
    </source>
</evidence>
<evidence type="ECO:0000256" key="3">
    <source>
        <dbReference type="ARBA" id="ARBA00022989"/>
    </source>
</evidence>
<dbReference type="FunFam" id="1.20.1070.10:FF:000407">
    <property type="entry name" value="Adhesion G protein-coupled receptor D1"/>
    <property type="match status" value="1"/>
</dbReference>
<name>B3RTN4_TRIAD</name>
<dbReference type="Proteomes" id="UP000009022">
    <property type="component" value="Unassembled WGS sequence"/>
</dbReference>
<dbReference type="CTD" id="6752910"/>
<feature type="non-terminal residue" evidence="7">
    <location>
        <position position="1"/>
    </location>
</feature>
<evidence type="ECO:0000313" key="7">
    <source>
        <dbReference type="EMBL" id="EDV26159.1"/>
    </source>
</evidence>
<comment type="subcellular location">
    <subcellularLocation>
        <location evidence="1">Membrane</location>
        <topology evidence="1">Multi-pass membrane protein</topology>
    </subcellularLocation>
</comment>
<proteinExistence type="predicted"/>
<dbReference type="FunCoup" id="B3RTN4">
    <property type="interactions" value="1046"/>
</dbReference>
<dbReference type="PROSITE" id="PS50261">
    <property type="entry name" value="G_PROTEIN_RECEP_F2_4"/>
    <property type="match status" value="1"/>
</dbReference>
<feature type="transmembrane region" description="Helical" evidence="5">
    <location>
        <begin position="156"/>
        <end position="179"/>
    </location>
</feature>
<dbReference type="Gene3D" id="1.20.1070.10">
    <property type="entry name" value="Rhodopsin 7-helix transmembrane proteins"/>
    <property type="match status" value="1"/>
</dbReference>
<dbReference type="HOGENOM" id="CLU_002753_3_2_1"/>
<dbReference type="PANTHER" id="PTHR12011">
    <property type="entry name" value="ADHESION G-PROTEIN COUPLED RECEPTOR"/>
    <property type="match status" value="1"/>
</dbReference>
<protein>
    <recommendedName>
        <fullName evidence="6">G-protein coupled receptors family 2 profile 2 domain-containing protein</fullName>
    </recommendedName>
</protein>
<keyword evidence="2 5" id="KW-0812">Transmembrane</keyword>
<dbReference type="eggNOG" id="KOG4193">
    <property type="taxonomic scope" value="Eukaryota"/>
</dbReference>
<keyword evidence="8" id="KW-1185">Reference proteome</keyword>
<dbReference type="GO" id="GO:0007166">
    <property type="term" value="P:cell surface receptor signaling pathway"/>
    <property type="evidence" value="ECO:0007669"/>
    <property type="project" value="InterPro"/>
</dbReference>
<dbReference type="GO" id="GO:0004930">
    <property type="term" value="F:G protein-coupled receptor activity"/>
    <property type="evidence" value="ECO:0007669"/>
    <property type="project" value="InterPro"/>
</dbReference>
<keyword evidence="3 5" id="KW-1133">Transmembrane helix</keyword>
<feature type="transmembrane region" description="Helical" evidence="5">
    <location>
        <begin position="127"/>
        <end position="150"/>
    </location>
</feature>
<dbReference type="OMA" id="RHTSHVV"/>
<dbReference type="KEGG" id="tad:TRIADDRAFT_23992"/>
<feature type="transmembrane region" description="Helical" evidence="5">
    <location>
        <begin position="42"/>
        <end position="61"/>
    </location>
</feature>
<dbReference type="PRINTS" id="PR00249">
    <property type="entry name" value="GPCRSECRETIN"/>
</dbReference>
<dbReference type="STRING" id="10228.B3RTN4"/>
<dbReference type="GeneID" id="6752910"/>
<dbReference type="InterPro" id="IPR017981">
    <property type="entry name" value="GPCR_2-like_7TM"/>
</dbReference>
<dbReference type="EMBL" id="DS985244">
    <property type="protein sequence ID" value="EDV26159.1"/>
    <property type="molecule type" value="Genomic_DNA"/>
</dbReference>
<dbReference type="GO" id="GO:0005886">
    <property type="term" value="C:plasma membrane"/>
    <property type="evidence" value="ECO:0000318"/>
    <property type="project" value="GO_Central"/>
</dbReference>
<keyword evidence="4 5" id="KW-0472">Membrane</keyword>
<gene>
    <name evidence="7" type="ORF">TRIADDRAFT_23992</name>
</gene>
<evidence type="ECO:0000256" key="2">
    <source>
        <dbReference type="ARBA" id="ARBA00022692"/>
    </source>
</evidence>
<dbReference type="RefSeq" id="XP_002112192.1">
    <property type="nucleotide sequence ID" value="XM_002112156.1"/>
</dbReference>
<dbReference type="PhylomeDB" id="B3RTN4"/>
<feature type="transmembrane region" description="Helical" evidence="5">
    <location>
        <begin position="81"/>
        <end position="107"/>
    </location>
</feature>
<feature type="domain" description="G-protein coupled receptors family 2 profile 2" evidence="6">
    <location>
        <begin position="1"/>
        <end position="180"/>
    </location>
</feature>
<organism evidence="7 8">
    <name type="scientific">Trichoplax adhaerens</name>
    <name type="common">Trichoplax reptans</name>
    <dbReference type="NCBI Taxonomy" id="10228"/>
    <lineage>
        <taxon>Eukaryota</taxon>
        <taxon>Metazoa</taxon>
        <taxon>Placozoa</taxon>
        <taxon>Uniplacotomia</taxon>
        <taxon>Trichoplacea</taxon>
        <taxon>Trichoplacidae</taxon>
        <taxon>Trichoplax</taxon>
    </lineage>
</organism>
<dbReference type="Pfam" id="PF00002">
    <property type="entry name" value="7tm_2"/>
    <property type="match status" value="1"/>
</dbReference>
<reference evidence="7 8" key="1">
    <citation type="journal article" date="2008" name="Nature">
        <title>The Trichoplax genome and the nature of placozoans.</title>
        <authorList>
            <person name="Srivastava M."/>
            <person name="Begovic E."/>
            <person name="Chapman J."/>
            <person name="Putnam N.H."/>
            <person name="Hellsten U."/>
            <person name="Kawashima T."/>
            <person name="Kuo A."/>
            <person name="Mitros T."/>
            <person name="Salamov A."/>
            <person name="Carpenter M.L."/>
            <person name="Signorovitch A.Y."/>
            <person name="Moreno M.A."/>
            <person name="Kamm K."/>
            <person name="Grimwood J."/>
            <person name="Schmutz J."/>
            <person name="Shapiro H."/>
            <person name="Grigoriev I.V."/>
            <person name="Buss L.W."/>
            <person name="Schierwater B."/>
            <person name="Dellaporta S.L."/>
            <person name="Rokhsar D.S."/>
        </authorList>
    </citation>
    <scope>NUCLEOTIDE SEQUENCE [LARGE SCALE GENOMIC DNA]</scope>
    <source>
        <strain evidence="7 8">Grell-BS-1999</strain>
    </source>
</reference>
<dbReference type="AlphaFoldDB" id="B3RTN4"/>
<evidence type="ECO:0000259" key="6">
    <source>
        <dbReference type="PROSITE" id="PS50261"/>
    </source>
</evidence>
<dbReference type="PANTHER" id="PTHR12011:SF347">
    <property type="entry name" value="FI21270P1-RELATED"/>
    <property type="match status" value="1"/>
</dbReference>
<evidence type="ECO:0000256" key="4">
    <source>
        <dbReference type="ARBA" id="ARBA00023136"/>
    </source>
</evidence>
<dbReference type="InterPro" id="IPR000832">
    <property type="entry name" value="GPCR_2_secretin-like"/>
</dbReference>
<evidence type="ECO:0000313" key="8">
    <source>
        <dbReference type="Proteomes" id="UP000009022"/>
    </source>
</evidence>
<dbReference type="OrthoDB" id="347083at2759"/>
<dbReference type="InParanoid" id="B3RTN4"/>